<keyword evidence="6" id="KW-0645">Protease</keyword>
<dbReference type="Proteomes" id="UP000799424">
    <property type="component" value="Unassembled WGS sequence"/>
</dbReference>
<evidence type="ECO:0000313" key="6">
    <source>
        <dbReference type="EMBL" id="KAF2822378.1"/>
    </source>
</evidence>
<evidence type="ECO:0000259" key="5">
    <source>
        <dbReference type="PROSITE" id="PS51767"/>
    </source>
</evidence>
<feature type="chain" id="PRO_5025349307" evidence="4">
    <location>
        <begin position="23"/>
        <end position="544"/>
    </location>
</feature>
<dbReference type="InterPro" id="IPR021109">
    <property type="entry name" value="Peptidase_aspartic_dom_sf"/>
</dbReference>
<evidence type="ECO:0000256" key="3">
    <source>
        <dbReference type="SAM" id="Phobius"/>
    </source>
</evidence>
<dbReference type="GO" id="GO:0006508">
    <property type="term" value="P:proteolysis"/>
    <property type="evidence" value="ECO:0007669"/>
    <property type="project" value="UniProtKB-KW"/>
</dbReference>
<dbReference type="CDD" id="cd05471">
    <property type="entry name" value="pepsin_like"/>
    <property type="match status" value="1"/>
</dbReference>
<dbReference type="GO" id="GO:0004190">
    <property type="term" value="F:aspartic-type endopeptidase activity"/>
    <property type="evidence" value="ECO:0007669"/>
    <property type="project" value="InterPro"/>
</dbReference>
<evidence type="ECO:0000313" key="7">
    <source>
        <dbReference type="Proteomes" id="UP000799424"/>
    </source>
</evidence>
<dbReference type="InterPro" id="IPR033121">
    <property type="entry name" value="PEPTIDASE_A1"/>
</dbReference>
<feature type="compositionally biased region" description="Basic and acidic residues" evidence="2">
    <location>
        <begin position="473"/>
        <end position="490"/>
    </location>
</feature>
<dbReference type="PROSITE" id="PS51767">
    <property type="entry name" value="PEPTIDASE_A1"/>
    <property type="match status" value="1"/>
</dbReference>
<accession>A0A6A6ZNF6</accession>
<dbReference type="InterPro" id="IPR001461">
    <property type="entry name" value="Aspartic_peptidase_A1"/>
</dbReference>
<dbReference type="Gene3D" id="2.40.70.10">
    <property type="entry name" value="Acid Proteases"/>
    <property type="match status" value="2"/>
</dbReference>
<evidence type="ECO:0000256" key="4">
    <source>
        <dbReference type="SAM" id="SignalP"/>
    </source>
</evidence>
<proteinExistence type="inferred from homology"/>
<keyword evidence="3" id="KW-0472">Membrane</keyword>
<dbReference type="SUPFAM" id="SSF50630">
    <property type="entry name" value="Acid proteases"/>
    <property type="match status" value="1"/>
</dbReference>
<name>A0A6A6ZNF6_9PLEO</name>
<keyword evidence="4" id="KW-0732">Signal</keyword>
<feature type="region of interest" description="Disordered" evidence="2">
    <location>
        <begin position="464"/>
        <end position="490"/>
    </location>
</feature>
<dbReference type="EMBL" id="MU006234">
    <property type="protein sequence ID" value="KAF2822378.1"/>
    <property type="molecule type" value="Genomic_DNA"/>
</dbReference>
<dbReference type="Pfam" id="PF00026">
    <property type="entry name" value="Asp"/>
    <property type="match status" value="1"/>
</dbReference>
<feature type="domain" description="Peptidase A1" evidence="5">
    <location>
        <begin position="47"/>
        <end position="395"/>
    </location>
</feature>
<evidence type="ECO:0000256" key="2">
    <source>
        <dbReference type="SAM" id="MobiDB-lite"/>
    </source>
</evidence>
<protein>
    <submittedName>
        <fullName evidence="6">Acid protease</fullName>
    </submittedName>
</protein>
<dbReference type="OrthoDB" id="4074350at2759"/>
<dbReference type="GO" id="GO:0000324">
    <property type="term" value="C:fungal-type vacuole"/>
    <property type="evidence" value="ECO:0007669"/>
    <property type="project" value="TreeGrafter"/>
</dbReference>
<keyword evidence="7" id="KW-1185">Reference proteome</keyword>
<dbReference type="InterPro" id="IPR034164">
    <property type="entry name" value="Pepsin-like_dom"/>
</dbReference>
<dbReference type="PANTHER" id="PTHR47966:SF51">
    <property type="entry name" value="BETA-SITE APP-CLEAVING ENZYME, ISOFORM A-RELATED"/>
    <property type="match status" value="1"/>
</dbReference>
<evidence type="ECO:0000256" key="1">
    <source>
        <dbReference type="ARBA" id="ARBA00007447"/>
    </source>
</evidence>
<dbReference type="PANTHER" id="PTHR47966">
    <property type="entry name" value="BETA-SITE APP-CLEAVING ENZYME, ISOFORM A-RELATED"/>
    <property type="match status" value="1"/>
</dbReference>
<sequence length="544" mass="59550">MLFRIYAHSLSVLLVGTRLVSSAQTSTGVPLVVPPSGQWDGIDGPWSTFNLGVGKPIQSFRCVPGISDPVVMLPLESQECKSTSTNQCRDRTTFFSSRSSTWNETGFAEIPFSVSLEPGFHEHTNGNPETAVWGSENVYFGHNELRDLGVARQFVLEVPNIDFFVGVFGLAVGSVSATGVQRRTLLEELYSASAIPSRSFSYTAGSAKKNTTGSLILGGYDTSRFNESTTLFGALPSPQNTSLYVHIQSIFLSGSKPVSWSSPIGSQPPSFRIDSVLPQIWLPLDACRIFEAALNLTWDDKLQLYLINDTTHANLVQEDPAISFSITNDPRGLFKNFTLPYSSFNLQLFPPLTTTKTYYFPLKRAIKHEQYLLGRAFLQETYITVDYERSTFNLSQAYSNGGSAYMVPILSPSKKTADNATSSGKRIKLSTGASVGIGVGVGVLVLCTIGVLIAGHRTGFRLGQRKSQSHFPKTTDEHDHVQKSELHGESVPKPEAMGVEMVEMPDRDVSEIMGTERVELEGERSELEAVEARCELGGEELPTS</sequence>
<reference evidence="6" key="1">
    <citation type="journal article" date="2020" name="Stud. Mycol.">
        <title>101 Dothideomycetes genomes: a test case for predicting lifestyles and emergence of pathogens.</title>
        <authorList>
            <person name="Haridas S."/>
            <person name="Albert R."/>
            <person name="Binder M."/>
            <person name="Bloem J."/>
            <person name="Labutti K."/>
            <person name="Salamov A."/>
            <person name="Andreopoulos B."/>
            <person name="Baker S."/>
            <person name="Barry K."/>
            <person name="Bills G."/>
            <person name="Bluhm B."/>
            <person name="Cannon C."/>
            <person name="Castanera R."/>
            <person name="Culley D."/>
            <person name="Daum C."/>
            <person name="Ezra D."/>
            <person name="Gonzalez J."/>
            <person name="Henrissat B."/>
            <person name="Kuo A."/>
            <person name="Liang C."/>
            <person name="Lipzen A."/>
            <person name="Lutzoni F."/>
            <person name="Magnuson J."/>
            <person name="Mondo S."/>
            <person name="Nolan M."/>
            <person name="Ohm R."/>
            <person name="Pangilinan J."/>
            <person name="Park H.-J."/>
            <person name="Ramirez L."/>
            <person name="Alfaro M."/>
            <person name="Sun H."/>
            <person name="Tritt A."/>
            <person name="Yoshinaga Y."/>
            <person name="Zwiers L.-H."/>
            <person name="Turgeon B."/>
            <person name="Goodwin S."/>
            <person name="Spatafora J."/>
            <person name="Crous P."/>
            <person name="Grigoriev I."/>
        </authorList>
    </citation>
    <scope>NUCLEOTIDE SEQUENCE</scope>
    <source>
        <strain evidence="6">CBS 113818</strain>
    </source>
</reference>
<feature type="transmembrane region" description="Helical" evidence="3">
    <location>
        <begin position="435"/>
        <end position="455"/>
    </location>
</feature>
<comment type="similarity">
    <text evidence="1">Belongs to the peptidase A1 family.</text>
</comment>
<gene>
    <name evidence="6" type="ORF">CC86DRAFT_469766</name>
</gene>
<keyword evidence="6" id="KW-0378">Hydrolase</keyword>
<keyword evidence="3" id="KW-1133">Transmembrane helix</keyword>
<organism evidence="6 7">
    <name type="scientific">Ophiobolus disseminans</name>
    <dbReference type="NCBI Taxonomy" id="1469910"/>
    <lineage>
        <taxon>Eukaryota</taxon>
        <taxon>Fungi</taxon>
        <taxon>Dikarya</taxon>
        <taxon>Ascomycota</taxon>
        <taxon>Pezizomycotina</taxon>
        <taxon>Dothideomycetes</taxon>
        <taxon>Pleosporomycetidae</taxon>
        <taxon>Pleosporales</taxon>
        <taxon>Pleosporineae</taxon>
        <taxon>Phaeosphaeriaceae</taxon>
        <taxon>Ophiobolus</taxon>
    </lineage>
</organism>
<keyword evidence="3" id="KW-0812">Transmembrane</keyword>
<feature type="signal peptide" evidence="4">
    <location>
        <begin position="1"/>
        <end position="22"/>
    </location>
</feature>
<dbReference type="AlphaFoldDB" id="A0A6A6ZNF6"/>